<comment type="caution">
    <text evidence="2">The sequence shown here is derived from an EMBL/GenBank/DDBJ whole genome shotgun (WGS) entry which is preliminary data.</text>
</comment>
<accession>K6XPT9</accession>
<evidence type="ECO:0000256" key="1">
    <source>
        <dbReference type="SAM" id="Phobius"/>
    </source>
</evidence>
<evidence type="ECO:0000313" key="3">
    <source>
        <dbReference type="Proteomes" id="UP000035058"/>
    </source>
</evidence>
<dbReference type="Pfam" id="PF04020">
    <property type="entry name" value="Phage_holin_4_2"/>
    <property type="match status" value="1"/>
</dbReference>
<dbReference type="EMBL" id="BAHE01000019">
    <property type="protein sequence ID" value="GAC00810.1"/>
    <property type="molecule type" value="Genomic_DNA"/>
</dbReference>
<keyword evidence="1" id="KW-0812">Transmembrane</keyword>
<dbReference type="PANTHER" id="PTHR37309:SF1">
    <property type="entry name" value="SLR0284 PROTEIN"/>
    <property type="match status" value="1"/>
</dbReference>
<keyword evidence="3" id="KW-1185">Reference proteome</keyword>
<dbReference type="Proteomes" id="UP000035058">
    <property type="component" value="Unassembled WGS sequence"/>
</dbReference>
<feature type="transmembrane region" description="Helical" evidence="1">
    <location>
        <begin position="28"/>
        <end position="52"/>
    </location>
</feature>
<feature type="transmembrane region" description="Helical" evidence="1">
    <location>
        <begin position="88"/>
        <end position="109"/>
    </location>
</feature>
<keyword evidence="1" id="KW-1133">Transmembrane helix</keyword>
<proteinExistence type="predicted"/>
<gene>
    <name evidence="2" type="ORF">GONAM_19_01250</name>
</gene>
<sequence length="157" mass="17321">MLLGRRIPPDSDISPPFRHARTGRLLRMLAFLVRTVCTAVALWVATLIVPGIEFVGGSTTAEKIGIALVVAIIFGLLNAFVKPIVQIISIPFYILTLGLIHIVINALMLEITAWITRNTTHWGLEVDDFFWSAIFGAIVVSVVGWLLALLMRDSVDR</sequence>
<evidence type="ECO:0000313" key="2">
    <source>
        <dbReference type="EMBL" id="GAC00810.1"/>
    </source>
</evidence>
<evidence type="ECO:0008006" key="4">
    <source>
        <dbReference type="Google" id="ProtNLM"/>
    </source>
</evidence>
<reference evidence="2 3" key="1">
    <citation type="submission" date="2012-08" db="EMBL/GenBank/DDBJ databases">
        <title>Whole genome shotgun sequence of Gordonia namibiensis NBRC 108229.</title>
        <authorList>
            <person name="Isaki-Nakamura S."/>
            <person name="Hosoyama A."/>
            <person name="Tsuchikane K."/>
            <person name="Katsumata H."/>
            <person name="Baba S."/>
            <person name="Yamazaki S."/>
            <person name="Fujita N."/>
        </authorList>
    </citation>
    <scope>NUCLEOTIDE SEQUENCE [LARGE SCALE GENOMIC DNA]</scope>
    <source>
        <strain evidence="2 3">NBRC 108229</strain>
    </source>
</reference>
<protein>
    <recommendedName>
        <fullName evidence="4">Phage holin family protein</fullName>
    </recommendedName>
</protein>
<keyword evidence="1" id="KW-0472">Membrane</keyword>
<dbReference type="AlphaFoldDB" id="K6XPT9"/>
<dbReference type="PANTHER" id="PTHR37309">
    <property type="entry name" value="SLR0284 PROTEIN"/>
    <property type="match status" value="1"/>
</dbReference>
<name>K6XPT9_9ACTN</name>
<feature type="transmembrane region" description="Helical" evidence="1">
    <location>
        <begin position="64"/>
        <end position="81"/>
    </location>
</feature>
<dbReference type="InterPro" id="IPR007165">
    <property type="entry name" value="Phage_holin_4_2"/>
</dbReference>
<feature type="transmembrane region" description="Helical" evidence="1">
    <location>
        <begin position="129"/>
        <end position="151"/>
    </location>
</feature>
<organism evidence="2 3">
    <name type="scientific">Gordonia namibiensis NBRC 108229</name>
    <dbReference type="NCBI Taxonomy" id="1208314"/>
    <lineage>
        <taxon>Bacteria</taxon>
        <taxon>Bacillati</taxon>
        <taxon>Actinomycetota</taxon>
        <taxon>Actinomycetes</taxon>
        <taxon>Mycobacteriales</taxon>
        <taxon>Gordoniaceae</taxon>
        <taxon>Gordonia</taxon>
    </lineage>
</organism>